<accession>A0A0B6VLB0</accession>
<evidence type="ECO:0000313" key="2">
    <source>
        <dbReference type="Proteomes" id="UP000204657"/>
    </source>
</evidence>
<dbReference type="KEGG" id="vg:26519256"/>
<keyword evidence="2" id="KW-1185">Reference proteome</keyword>
<name>A0A0B6VLB0_9CAUD</name>
<proteinExistence type="predicted"/>
<dbReference type="Proteomes" id="UP000204657">
    <property type="component" value="Segment"/>
</dbReference>
<reference evidence="1 2" key="1">
    <citation type="submission" date="2015-02" db="EMBL/GenBank/DDBJ databases">
        <title>Complete genome sequences of Edwardsiella bacteriophages, PEi20 and PEi26.</title>
        <authorList>
            <person name="Yasuike M."/>
            <person name="Nishiki I."/>
            <person name="Iwasaki Y."/>
            <person name="Nakamura Y."/>
            <person name="Fujiwara A."/>
            <person name="Hassan E.S."/>
            <person name="Mahmoud M.M."/>
            <person name="Kawato Y."/>
            <person name="Nagai S."/>
            <person name="Kobayashi T."/>
            <person name="Ototake M."/>
            <person name="Nakai T."/>
        </authorList>
    </citation>
    <scope>NUCLEOTIDE SEQUENCE [LARGE SCALE GENOMIC DNA]</scope>
</reference>
<evidence type="ECO:0000313" key="1">
    <source>
        <dbReference type="EMBL" id="BAQ22872.1"/>
    </source>
</evidence>
<dbReference type="EMBL" id="AP014714">
    <property type="protein sequence ID" value="BAQ22872.1"/>
    <property type="molecule type" value="Genomic_DNA"/>
</dbReference>
<dbReference type="GeneID" id="26519256"/>
<sequence>MAKYLLKFEVVSDHPHSQGVIEDTFESTITVLPWENLEKRIIEKIEALHPVGYWSDLNLVSATKI</sequence>
<protein>
    <submittedName>
        <fullName evidence="1">Uncharacterized protein</fullName>
    </submittedName>
</protein>
<organism evidence="1 2">
    <name type="scientific">Edwardsiella phage PEi20</name>
    <dbReference type="NCBI Taxonomy" id="1608310"/>
    <lineage>
        <taxon>Viruses</taxon>
        <taxon>Duplodnaviria</taxon>
        <taxon>Heunggongvirae</taxon>
        <taxon>Uroviricota</taxon>
        <taxon>Caudoviricetes</taxon>
        <taxon>Pantevenvirales</taxon>
        <taxon>Straboviridae</taxon>
        <taxon>Tevenvirinae</taxon>
        <taxon>Kanagawavirus</taxon>
        <taxon>Kanagawavirus pei20</taxon>
    </lineage>
</organism>
<dbReference type="RefSeq" id="YP_009190380.1">
    <property type="nucleotide sequence ID" value="NC_028683.1"/>
</dbReference>